<comment type="caution">
    <text evidence="1">The sequence shown here is derived from an EMBL/GenBank/DDBJ whole genome shotgun (WGS) entry which is preliminary data.</text>
</comment>
<gene>
    <name evidence="1" type="ORF">MEG1DRAFT_04343</name>
</gene>
<proteinExistence type="predicted"/>
<evidence type="ECO:0000313" key="1">
    <source>
        <dbReference type="EMBL" id="KER01072.1"/>
    </source>
</evidence>
<accession>A0A081RQW9</accession>
<evidence type="ECO:0000313" key="2">
    <source>
        <dbReference type="Proteomes" id="UP000028002"/>
    </source>
</evidence>
<protein>
    <submittedName>
        <fullName evidence="1">Uncharacterized protein</fullName>
    </submittedName>
</protein>
<dbReference type="Proteomes" id="UP000028002">
    <property type="component" value="Unassembled WGS sequence"/>
</dbReference>
<organism evidence="1 2">
    <name type="scientific">Photorhabdus temperata subsp. temperata Meg1</name>
    <dbReference type="NCBI Taxonomy" id="1393735"/>
    <lineage>
        <taxon>Bacteria</taxon>
        <taxon>Pseudomonadati</taxon>
        <taxon>Pseudomonadota</taxon>
        <taxon>Gammaproteobacteria</taxon>
        <taxon>Enterobacterales</taxon>
        <taxon>Morganellaceae</taxon>
        <taxon>Photorhabdus</taxon>
    </lineage>
</organism>
<dbReference type="AlphaFoldDB" id="A0A081RQW9"/>
<dbReference type="PATRIC" id="fig|1393735.3.peg.4441"/>
<sequence length="220" mass="25829">MTKHTESLISACQELARTANCDNYLILNEIADKLKSLRKGRDRYKEMFYESCAGLGAIARAAGIKEENDTGSLGQVIEKIESMLNIDWNFTEHPDIKVGEEMKCWVYVERTIQRFDYCDLDENGKAQYHYQQVEYKRYVTTLTYQNKPSPTGGHIWSWHDDIPEWATQNDVYDWIHSVCWCLEYNHPDHAYYYEELDKNIQVLAWAEFIHPASPEIKNVN</sequence>
<name>A0A081RQW9_PHOTE</name>
<dbReference type="RefSeq" id="WP_036841596.1">
    <property type="nucleotide sequence ID" value="NZ_CAWLUD010000108.1"/>
</dbReference>
<dbReference type="EMBL" id="JGVH01000108">
    <property type="protein sequence ID" value="KER01072.1"/>
    <property type="molecule type" value="Genomic_DNA"/>
</dbReference>
<reference evidence="1 2" key="1">
    <citation type="submission" date="2014-03" db="EMBL/GenBank/DDBJ databases">
        <title>Draft Genome of Photorhabdus temperata Meg1.</title>
        <authorList>
            <person name="Hurst S.G.IV."/>
            <person name="Morris K."/>
            <person name="Thomas K."/>
            <person name="Tisa L.S."/>
        </authorList>
    </citation>
    <scope>NUCLEOTIDE SEQUENCE [LARGE SCALE GENOMIC DNA]</scope>
    <source>
        <strain evidence="1 2">Meg1</strain>
    </source>
</reference>